<dbReference type="Proteomes" id="UP001161325">
    <property type="component" value="Unassembled WGS sequence"/>
</dbReference>
<proteinExistence type="inferred from homology"/>
<evidence type="ECO:0000256" key="3">
    <source>
        <dbReference type="ARBA" id="ARBA00022692"/>
    </source>
</evidence>
<feature type="transmembrane region" description="Helical" evidence="7">
    <location>
        <begin position="767"/>
        <end position="787"/>
    </location>
</feature>
<dbReference type="EMBL" id="BRXS01000001">
    <property type="protein sequence ID" value="GLC23626.1"/>
    <property type="molecule type" value="Genomic_DNA"/>
</dbReference>
<evidence type="ECO:0000256" key="5">
    <source>
        <dbReference type="ARBA" id="ARBA00023136"/>
    </source>
</evidence>
<dbReference type="Pfam" id="PF12704">
    <property type="entry name" value="MacB_PCD"/>
    <property type="match status" value="2"/>
</dbReference>
<evidence type="ECO:0000256" key="6">
    <source>
        <dbReference type="ARBA" id="ARBA00038076"/>
    </source>
</evidence>
<feature type="transmembrane region" description="Helical" evidence="7">
    <location>
        <begin position="352"/>
        <end position="378"/>
    </location>
</feature>
<sequence length="890" mass="94706">MPSNTPRAPWWTRAYDLALRAFPADFRAHWGDDMRVTFADRVAHARAATGRTPWPLLARELADVCMTGCRERLRPSAPRARMLHAQDVRYAFRLLARAPGFTLLTLLVLAGGLGLSTFTFSFLHTAMLRPLPLSEGERVVRIDPQVAGRQQAIDAVDVAALRDASSGTLRTIRETGAYAGREVVLGRDEGRRIVGATVAEPALFTVARTPALYGRAMVAADADAGAEPVIVLSHRLWTAAFGADRAIVGQHVPVDGVSTRVIGVMPERFGFPVASEAWVPMPASTLATTQPGLQSVRLVGRLAPGATHDAAAAEVGLRLRRAIAARDTSVRGETVAALVESFPAAQFGEDRALIFTALNGVAAMILLLALVNVTNLLIARANERIRETAVRLALGASTGRLAMQGMWETVILCVGGGILGTAGAAWGLAAITRWTRANMEENLAFWWVWRMDHVTLLCAGAFVTLAIAVLGGVVSLRTTRTNVREVMQDGSARSGSRRDGRLSRILVGLQVTTVTVLMFAGVMAGVMAQRVVTLDAGFDTARLLQGGIAPPVARYGTPAQRAAVYRDVHARLTEQPALDGVLLRRTLAEQPSEAGRFTFRDARANGVAPSAFVVAALGDFATIGVKVVEGRALVASDDAEHAPVAVISRALAAKHWRGRSPVGDQLRLLGTGDTTRFLTIVGVASDVPYGNPLSRDRSAEAVYVPLQQTDAEYAPFLARYRESEVAGRQALLQAFAQVDPLLVPDTVQPFAEVLARLGMIATATSKLFAACFAFALLLALAGTYGLMSRAIGLRTREIGVRRALGASEGSVARLLLRQGGRQLGVGTLAAAPILAAIGAGFMYAFPISGWLTLTAGAVVSASVLSLVLAATSVPIRAVLRVTPRMALWRE</sequence>
<dbReference type="Pfam" id="PF02687">
    <property type="entry name" value="FtsX"/>
    <property type="match status" value="2"/>
</dbReference>
<evidence type="ECO:0008006" key="12">
    <source>
        <dbReference type="Google" id="ProtNLM"/>
    </source>
</evidence>
<feature type="domain" description="MacB-like periplasmic core" evidence="9">
    <location>
        <begin position="102"/>
        <end position="315"/>
    </location>
</feature>
<keyword evidence="4 7" id="KW-1133">Transmembrane helix</keyword>
<keyword evidence="5 7" id="KW-0472">Membrane</keyword>
<dbReference type="InterPro" id="IPR050250">
    <property type="entry name" value="Macrolide_Exporter_MacB"/>
</dbReference>
<comment type="similarity">
    <text evidence="6">Belongs to the ABC-4 integral membrane protein family.</text>
</comment>
<comment type="caution">
    <text evidence="10">The sequence shown here is derived from an EMBL/GenBank/DDBJ whole genome shotgun (WGS) entry which is preliminary data.</text>
</comment>
<feature type="transmembrane region" description="Helical" evidence="7">
    <location>
        <begin position="454"/>
        <end position="476"/>
    </location>
</feature>
<evidence type="ECO:0000313" key="10">
    <source>
        <dbReference type="EMBL" id="GLC23626.1"/>
    </source>
</evidence>
<keyword evidence="11" id="KW-1185">Reference proteome</keyword>
<evidence type="ECO:0000313" key="11">
    <source>
        <dbReference type="Proteomes" id="UP001161325"/>
    </source>
</evidence>
<name>A0AA37Q613_9BACT</name>
<evidence type="ECO:0000256" key="7">
    <source>
        <dbReference type="SAM" id="Phobius"/>
    </source>
</evidence>
<evidence type="ECO:0000259" key="9">
    <source>
        <dbReference type="Pfam" id="PF12704"/>
    </source>
</evidence>
<gene>
    <name evidence="10" type="ORF">rosag_01390</name>
</gene>
<dbReference type="GO" id="GO:0005886">
    <property type="term" value="C:plasma membrane"/>
    <property type="evidence" value="ECO:0007669"/>
    <property type="project" value="UniProtKB-SubCell"/>
</dbReference>
<dbReference type="PANTHER" id="PTHR30572:SF4">
    <property type="entry name" value="ABC TRANSPORTER PERMEASE YTRF"/>
    <property type="match status" value="1"/>
</dbReference>
<feature type="domain" description="ABC3 transporter permease C-terminal" evidence="8">
    <location>
        <begin position="772"/>
        <end position="870"/>
    </location>
</feature>
<feature type="domain" description="MacB-like periplasmic core" evidence="9">
    <location>
        <begin position="514"/>
        <end position="713"/>
    </location>
</feature>
<reference evidence="10" key="1">
    <citation type="submission" date="2022-08" db="EMBL/GenBank/DDBJ databases">
        <title>Draft genome sequencing of Roseisolibacter agri AW1220.</title>
        <authorList>
            <person name="Tobiishi Y."/>
            <person name="Tonouchi A."/>
        </authorList>
    </citation>
    <scope>NUCLEOTIDE SEQUENCE</scope>
    <source>
        <strain evidence="10">AW1220</strain>
    </source>
</reference>
<evidence type="ECO:0000256" key="2">
    <source>
        <dbReference type="ARBA" id="ARBA00022475"/>
    </source>
</evidence>
<feature type="transmembrane region" description="Helical" evidence="7">
    <location>
        <begin position="823"/>
        <end position="845"/>
    </location>
</feature>
<feature type="transmembrane region" description="Helical" evidence="7">
    <location>
        <begin position="101"/>
        <end position="123"/>
    </location>
</feature>
<feature type="transmembrane region" description="Helical" evidence="7">
    <location>
        <begin position="505"/>
        <end position="528"/>
    </location>
</feature>
<feature type="transmembrane region" description="Helical" evidence="7">
    <location>
        <begin position="410"/>
        <end position="434"/>
    </location>
</feature>
<dbReference type="InterPro" id="IPR025857">
    <property type="entry name" value="MacB_PCD"/>
</dbReference>
<dbReference type="PANTHER" id="PTHR30572">
    <property type="entry name" value="MEMBRANE COMPONENT OF TRANSPORTER-RELATED"/>
    <property type="match status" value="1"/>
</dbReference>
<organism evidence="10 11">
    <name type="scientific">Roseisolibacter agri</name>
    <dbReference type="NCBI Taxonomy" id="2014610"/>
    <lineage>
        <taxon>Bacteria</taxon>
        <taxon>Pseudomonadati</taxon>
        <taxon>Gemmatimonadota</taxon>
        <taxon>Gemmatimonadia</taxon>
        <taxon>Gemmatimonadales</taxon>
        <taxon>Gemmatimonadaceae</taxon>
        <taxon>Roseisolibacter</taxon>
    </lineage>
</organism>
<keyword evidence="3 7" id="KW-0812">Transmembrane</keyword>
<evidence type="ECO:0000256" key="1">
    <source>
        <dbReference type="ARBA" id="ARBA00004651"/>
    </source>
</evidence>
<dbReference type="GO" id="GO:0022857">
    <property type="term" value="F:transmembrane transporter activity"/>
    <property type="evidence" value="ECO:0007669"/>
    <property type="project" value="TreeGrafter"/>
</dbReference>
<feature type="domain" description="ABC3 transporter permease C-terminal" evidence="8">
    <location>
        <begin position="361"/>
        <end position="481"/>
    </location>
</feature>
<keyword evidence="2" id="KW-1003">Cell membrane</keyword>
<feature type="transmembrane region" description="Helical" evidence="7">
    <location>
        <begin position="857"/>
        <end position="879"/>
    </location>
</feature>
<dbReference type="AlphaFoldDB" id="A0AA37Q613"/>
<evidence type="ECO:0000259" key="8">
    <source>
        <dbReference type="Pfam" id="PF02687"/>
    </source>
</evidence>
<accession>A0AA37Q613</accession>
<dbReference type="InterPro" id="IPR003838">
    <property type="entry name" value="ABC3_permease_C"/>
</dbReference>
<evidence type="ECO:0000256" key="4">
    <source>
        <dbReference type="ARBA" id="ARBA00022989"/>
    </source>
</evidence>
<comment type="subcellular location">
    <subcellularLocation>
        <location evidence="1">Cell membrane</location>
        <topology evidence="1">Multi-pass membrane protein</topology>
    </subcellularLocation>
</comment>
<protein>
    <recommendedName>
        <fullName evidence="12">Macrolide export ATP-binding/permease protein MacB</fullName>
    </recommendedName>
</protein>
<dbReference type="RefSeq" id="WP_284348065.1">
    <property type="nucleotide sequence ID" value="NZ_BRXS01000001.1"/>
</dbReference>